<dbReference type="SUPFAM" id="SSF53850">
    <property type="entry name" value="Periplasmic binding protein-like II"/>
    <property type="match status" value="1"/>
</dbReference>
<dbReference type="PANTHER" id="PTHR43649">
    <property type="entry name" value="ARABINOSE-BINDING PROTEIN-RELATED"/>
    <property type="match status" value="1"/>
</dbReference>
<reference evidence="1 2" key="1">
    <citation type="submission" date="2021-03" db="EMBL/GenBank/DDBJ databases">
        <title>Genomic Encyclopedia of Type Strains, Phase IV (KMG-IV): sequencing the most valuable type-strain genomes for metagenomic binning, comparative biology and taxonomic classification.</title>
        <authorList>
            <person name="Goeker M."/>
        </authorList>
    </citation>
    <scope>NUCLEOTIDE SEQUENCE [LARGE SCALE GENOMIC DNA]</scope>
    <source>
        <strain evidence="1 2">DSM 24738</strain>
    </source>
</reference>
<keyword evidence="1" id="KW-0813">Transport</keyword>
<comment type="caution">
    <text evidence="1">The sequence shown here is derived from an EMBL/GenBank/DDBJ whole genome shotgun (WGS) entry which is preliminary data.</text>
</comment>
<dbReference type="InterPro" id="IPR006059">
    <property type="entry name" value="SBP"/>
</dbReference>
<dbReference type="InterPro" id="IPR050490">
    <property type="entry name" value="Bact_solute-bd_prot1"/>
</dbReference>
<keyword evidence="1" id="KW-0762">Sugar transport</keyword>
<accession>A0ABS4GW11</accession>
<name>A0ABS4GW11_9BACL</name>
<dbReference type="Gene3D" id="3.40.190.10">
    <property type="entry name" value="Periplasmic binding protein-like II"/>
    <property type="match status" value="2"/>
</dbReference>
<sequence length="381" mass="43232">MGVVLKGITWNHSRGFIPVVATAQRFAETHPGVEIHWEKRSLQEFADYPIGKLAESYDLLVIDHPWAGFAASHDVLVPFNQYLPEEFMQDQAENSVGKSHESYISNGNQYALAIDAATPVASYRKDLFERDGMEVPETWEDLISLAKQGKVALPAIPVDTVMNYYMLCVSQGEEPFLGDHFISEEMGIRVLEQLRELTNLCTPEVYQWNPIKVYEALSTRDDLYYCPFAFSYSNYSRPGYAQHPLTFTDMVKIGEHGRLRSTLGGTGLAISSKTKNLETALAYAQYTASPECQRTVYVENGGQPGHRSAWVNERVNENTRQFFSGTLAAHDRAYLRPRYNGYLHFQDNAGDIMQSYVRNGGNPRQVLEKLQELYQESKVNR</sequence>
<evidence type="ECO:0000313" key="2">
    <source>
        <dbReference type="Proteomes" id="UP001519343"/>
    </source>
</evidence>
<gene>
    <name evidence="1" type="ORF">J2Z37_004478</name>
</gene>
<organism evidence="1 2">
    <name type="scientific">Ammoniphilus resinae</name>
    <dbReference type="NCBI Taxonomy" id="861532"/>
    <lineage>
        <taxon>Bacteria</taxon>
        <taxon>Bacillati</taxon>
        <taxon>Bacillota</taxon>
        <taxon>Bacilli</taxon>
        <taxon>Bacillales</taxon>
        <taxon>Paenibacillaceae</taxon>
        <taxon>Aneurinibacillus group</taxon>
        <taxon>Ammoniphilus</taxon>
    </lineage>
</organism>
<protein>
    <submittedName>
        <fullName evidence="1">Multiple sugar transport system substrate-binding protein</fullName>
    </submittedName>
</protein>
<evidence type="ECO:0000313" key="1">
    <source>
        <dbReference type="EMBL" id="MBP1934458.1"/>
    </source>
</evidence>
<dbReference type="RefSeq" id="WP_209812448.1">
    <property type="nucleotide sequence ID" value="NZ_JAGGKT010000021.1"/>
</dbReference>
<dbReference type="Proteomes" id="UP001519343">
    <property type="component" value="Unassembled WGS sequence"/>
</dbReference>
<dbReference type="EMBL" id="JAGGKT010000021">
    <property type="protein sequence ID" value="MBP1934458.1"/>
    <property type="molecule type" value="Genomic_DNA"/>
</dbReference>
<dbReference type="Pfam" id="PF13416">
    <property type="entry name" value="SBP_bac_8"/>
    <property type="match status" value="1"/>
</dbReference>
<keyword evidence="2" id="KW-1185">Reference proteome</keyword>
<proteinExistence type="predicted"/>